<gene>
    <name evidence="2" type="ORF">Aconfl_20130</name>
</gene>
<evidence type="ECO:0000259" key="1">
    <source>
        <dbReference type="Pfam" id="PF14129"/>
    </source>
</evidence>
<dbReference type="EMBL" id="BTPD01000006">
    <property type="protein sequence ID" value="GMQ29370.1"/>
    <property type="molecule type" value="Genomic_DNA"/>
</dbReference>
<accession>A0ABQ6PQ44</accession>
<dbReference type="Proteomes" id="UP001338309">
    <property type="component" value="Unassembled WGS sequence"/>
</dbReference>
<evidence type="ECO:0000313" key="3">
    <source>
        <dbReference type="Proteomes" id="UP001338309"/>
    </source>
</evidence>
<name>A0ABQ6PQ44_9BACT</name>
<dbReference type="InterPro" id="IPR025381">
    <property type="entry name" value="DUF4296"/>
</dbReference>
<sequence>MVLTDIQLTEGKVSALPVSYDSSQVLYSLLEKEIFLKHSVSDSLFTQSMLYYLEDAKAMEKIYARVIDSLTVLETIPGKEQNF</sequence>
<dbReference type="Pfam" id="PF14129">
    <property type="entry name" value="DUF4296"/>
    <property type="match status" value="1"/>
</dbReference>
<protein>
    <recommendedName>
        <fullName evidence="1">DUF4296 domain-containing protein</fullName>
    </recommendedName>
</protein>
<keyword evidence="3" id="KW-1185">Reference proteome</keyword>
<feature type="domain" description="DUF4296" evidence="1">
    <location>
        <begin position="2"/>
        <end position="73"/>
    </location>
</feature>
<comment type="caution">
    <text evidence="2">The sequence shown here is derived from an EMBL/GenBank/DDBJ whole genome shotgun (WGS) entry which is preliminary data.</text>
</comment>
<reference evidence="2 3" key="1">
    <citation type="submission" date="2023-08" db="EMBL/GenBank/DDBJ databases">
        <title>Draft genome sequence of Algoriphagus confluentis.</title>
        <authorList>
            <person name="Takatani N."/>
            <person name="Hosokawa M."/>
            <person name="Sawabe T."/>
        </authorList>
    </citation>
    <scope>NUCLEOTIDE SEQUENCE [LARGE SCALE GENOMIC DNA]</scope>
    <source>
        <strain evidence="2 3">NBRC 111222</strain>
    </source>
</reference>
<organism evidence="2 3">
    <name type="scientific">Algoriphagus confluentis</name>
    <dbReference type="NCBI Taxonomy" id="1697556"/>
    <lineage>
        <taxon>Bacteria</taxon>
        <taxon>Pseudomonadati</taxon>
        <taxon>Bacteroidota</taxon>
        <taxon>Cytophagia</taxon>
        <taxon>Cytophagales</taxon>
        <taxon>Cyclobacteriaceae</taxon>
        <taxon>Algoriphagus</taxon>
    </lineage>
</organism>
<evidence type="ECO:0000313" key="2">
    <source>
        <dbReference type="EMBL" id="GMQ29370.1"/>
    </source>
</evidence>
<proteinExistence type="predicted"/>